<dbReference type="CDD" id="cd05387">
    <property type="entry name" value="BY-kinase"/>
    <property type="match status" value="1"/>
</dbReference>
<protein>
    <submittedName>
        <fullName evidence="3">P-loop NTPase</fullName>
    </submittedName>
</protein>
<dbReference type="PANTHER" id="PTHR32309">
    <property type="entry name" value="TYROSINE-PROTEIN KINASE"/>
    <property type="match status" value="1"/>
</dbReference>
<dbReference type="Gene3D" id="3.40.50.300">
    <property type="entry name" value="P-loop containing nucleotide triphosphate hydrolases"/>
    <property type="match status" value="1"/>
</dbReference>
<dbReference type="SUPFAM" id="SSF52540">
    <property type="entry name" value="P-loop containing nucleoside triphosphate hydrolases"/>
    <property type="match status" value="1"/>
</dbReference>
<dbReference type="Proteomes" id="UP001279553">
    <property type="component" value="Unassembled WGS sequence"/>
</dbReference>
<dbReference type="RefSeq" id="WP_319613058.1">
    <property type="nucleotide sequence ID" value="NZ_JAWXYB010000018.1"/>
</dbReference>
<keyword evidence="1" id="KW-0547">Nucleotide-binding</keyword>
<dbReference type="InterPro" id="IPR005702">
    <property type="entry name" value="Wzc-like_C"/>
</dbReference>
<comment type="caution">
    <text evidence="3">The sequence shown here is derived from an EMBL/GenBank/DDBJ whole genome shotgun (WGS) entry which is preliminary data.</text>
</comment>
<evidence type="ECO:0000313" key="4">
    <source>
        <dbReference type="Proteomes" id="UP001279553"/>
    </source>
</evidence>
<dbReference type="InterPro" id="IPR050445">
    <property type="entry name" value="Bact_polysacc_biosynth/exp"/>
</dbReference>
<sequence length="339" mass="35531">MIENKTPRHLAERVAAELLPDSLVGLDRMNAARVQPLRPSPAPTEAAKPVEAEAAARGVPLASDRPAAPITVTPIGTIAPRTVRPIVDPVPVGSGRVAGGDVISRKTMEEAGMVVGRGRRDQAGEEFRIVREQILQSMAASGSRADGTVPPCANVVMVTSAKHGEGKSFMALNLANILAEGGDRPVVLIDADIGGNSLSSHFGLEAKPGLLDLAVSPRQLAQAMTIPAESENLTFIPIGGGLDPSARGDISSRQPIKALVERLADQFRDSIVVIDSPACLSNSDPIELASVVGQIVLVVEAGQTRRRDVEGALDLIDACPNISLVLNRMTKRGRGSFAL</sequence>
<dbReference type="EMBL" id="JAWXYB010000018">
    <property type="protein sequence ID" value="MDX5930092.1"/>
    <property type="molecule type" value="Genomic_DNA"/>
</dbReference>
<gene>
    <name evidence="3" type="ORF">SIL87_04845</name>
</gene>
<name>A0AAW9DN94_ACIAO</name>
<dbReference type="PANTHER" id="PTHR32309:SF31">
    <property type="entry name" value="CAPSULAR EXOPOLYSACCHARIDE FAMILY"/>
    <property type="match status" value="1"/>
</dbReference>
<organism evidence="3 4">
    <name type="scientific">Acidiphilium acidophilum</name>
    <name type="common">Thiobacillus acidophilus</name>
    <dbReference type="NCBI Taxonomy" id="76588"/>
    <lineage>
        <taxon>Bacteria</taxon>
        <taxon>Pseudomonadati</taxon>
        <taxon>Pseudomonadota</taxon>
        <taxon>Alphaproteobacteria</taxon>
        <taxon>Acetobacterales</taxon>
        <taxon>Acidocellaceae</taxon>
        <taxon>Acidiphilium</taxon>
    </lineage>
</organism>
<keyword evidence="4" id="KW-1185">Reference proteome</keyword>
<dbReference type="InterPro" id="IPR033756">
    <property type="entry name" value="YlxH/NBP35"/>
</dbReference>
<evidence type="ECO:0000313" key="3">
    <source>
        <dbReference type="EMBL" id="MDX5930092.1"/>
    </source>
</evidence>
<dbReference type="InterPro" id="IPR027417">
    <property type="entry name" value="P-loop_NTPase"/>
</dbReference>
<dbReference type="Pfam" id="PF10609">
    <property type="entry name" value="ParA"/>
    <property type="match status" value="1"/>
</dbReference>
<accession>A0AAW9DN94</accession>
<dbReference type="AlphaFoldDB" id="A0AAW9DN94"/>
<reference evidence="3 4" key="1">
    <citation type="submission" date="2023-11" db="EMBL/GenBank/DDBJ databases">
        <title>MicrobeMod: A computational toolkit for identifying prokaryotic methylation and restriction-modification with nanopore sequencing.</title>
        <authorList>
            <person name="Crits-Christoph A."/>
            <person name="Kang S.C."/>
            <person name="Lee H."/>
            <person name="Ostrov N."/>
        </authorList>
    </citation>
    <scope>NUCLEOTIDE SEQUENCE [LARGE SCALE GENOMIC DNA]</scope>
    <source>
        <strain evidence="3 4">DSMZ 700</strain>
    </source>
</reference>
<evidence type="ECO:0000256" key="1">
    <source>
        <dbReference type="ARBA" id="ARBA00022741"/>
    </source>
</evidence>
<evidence type="ECO:0000256" key="2">
    <source>
        <dbReference type="ARBA" id="ARBA00022840"/>
    </source>
</evidence>
<keyword evidence="2" id="KW-0067">ATP-binding</keyword>
<proteinExistence type="predicted"/>
<dbReference type="GO" id="GO:0005524">
    <property type="term" value="F:ATP binding"/>
    <property type="evidence" value="ECO:0007669"/>
    <property type="project" value="UniProtKB-KW"/>
</dbReference>